<proteinExistence type="predicted"/>
<organism evidence="2 3">
    <name type="scientific">Emergomyces africanus</name>
    <dbReference type="NCBI Taxonomy" id="1955775"/>
    <lineage>
        <taxon>Eukaryota</taxon>
        <taxon>Fungi</taxon>
        <taxon>Dikarya</taxon>
        <taxon>Ascomycota</taxon>
        <taxon>Pezizomycotina</taxon>
        <taxon>Eurotiomycetes</taxon>
        <taxon>Eurotiomycetidae</taxon>
        <taxon>Onygenales</taxon>
        <taxon>Ajellomycetaceae</taxon>
        <taxon>Emergomyces</taxon>
    </lineage>
</organism>
<evidence type="ECO:0000313" key="3">
    <source>
        <dbReference type="Proteomes" id="UP000091918"/>
    </source>
</evidence>
<reference evidence="2 3" key="1">
    <citation type="submission" date="2015-07" db="EMBL/GenBank/DDBJ databases">
        <title>Emmonsia species relationships and genome sequence.</title>
        <authorList>
            <person name="Cuomo C.A."/>
            <person name="Schwartz I.S."/>
            <person name="Kenyon C."/>
            <person name="de Hoog G.S."/>
            <person name="Govender N.P."/>
            <person name="Botha A."/>
            <person name="Moreno L."/>
            <person name="de Vries M."/>
            <person name="Munoz J.F."/>
            <person name="Stielow J.B."/>
        </authorList>
    </citation>
    <scope>NUCLEOTIDE SEQUENCE [LARGE SCALE GENOMIC DNA]</scope>
    <source>
        <strain evidence="2 3">CBS 136260</strain>
    </source>
</reference>
<accession>A0A1B7P795</accession>
<dbReference type="Proteomes" id="UP000091918">
    <property type="component" value="Unassembled WGS sequence"/>
</dbReference>
<evidence type="ECO:0000256" key="1">
    <source>
        <dbReference type="SAM" id="MobiDB-lite"/>
    </source>
</evidence>
<keyword evidence="3" id="KW-1185">Reference proteome</keyword>
<dbReference type="AlphaFoldDB" id="A0A1B7P795"/>
<name>A0A1B7P795_9EURO</name>
<feature type="region of interest" description="Disordered" evidence="1">
    <location>
        <begin position="1"/>
        <end position="52"/>
    </location>
</feature>
<dbReference type="OrthoDB" id="4196148at2759"/>
<gene>
    <name evidence="2" type="ORF">ACJ72_00746</name>
</gene>
<protein>
    <submittedName>
        <fullName evidence="2">Uncharacterized protein</fullName>
    </submittedName>
</protein>
<comment type="caution">
    <text evidence="2">The sequence shown here is derived from an EMBL/GenBank/DDBJ whole genome shotgun (WGS) entry which is preliminary data.</text>
</comment>
<sequence>MDSDHKGPPPAYEDSSVPRPAEASPPAYESLAAHDPFPLNQRPSTPDPGQPTILTMDGKYIISSRCPDRPLYSLSHELDGRELGAGIMVTRLGKKKPDPKSISQRYQIPGSDISRQDVYALRESAQLFSPSGSLLIDGRRHLSGKLGKMSKCMTRYGSGWTAGGDGLPSLEARPAFFASSRRFSNPEGSGASDGQFYEWRLKDKDTSGKGKVEDKGGTLLAIETRRCWDKDNKVEINKPTLELKTDLDALGKKFLDFFVAAWCMHNWRDAKGITKEPLTWDEFKEQAKVTRRKHAEQRRRNMGGFGVIAAGPVF</sequence>
<dbReference type="EMBL" id="LGUA01000043">
    <property type="protein sequence ID" value="OAX84869.1"/>
    <property type="molecule type" value="Genomic_DNA"/>
</dbReference>
<evidence type="ECO:0000313" key="2">
    <source>
        <dbReference type="EMBL" id="OAX84869.1"/>
    </source>
</evidence>